<reference evidence="2 4" key="3">
    <citation type="journal article" date="2014" name="PLoS Genet.">
        <title>Phylogenetically driven sequencing of extremely halophilic archaea reveals strategies for static and dynamic osmo-response.</title>
        <authorList>
            <person name="Becker E.A."/>
            <person name="Seitzer P.M."/>
            <person name="Tritt A."/>
            <person name="Larsen D."/>
            <person name="Krusor M."/>
            <person name="Yao A.I."/>
            <person name="Wu D."/>
            <person name="Madern D."/>
            <person name="Eisen J.A."/>
            <person name="Darling A.E."/>
            <person name="Facciotti M.T."/>
        </authorList>
    </citation>
    <scope>NUCLEOTIDE SEQUENCE [LARGE SCALE GENOMIC DNA]</scope>
    <source>
        <strain evidence="2 4">DSM 15624</strain>
    </source>
</reference>
<accession>L0JSL1</accession>
<dbReference type="KEGG" id="npe:Natpe_3891"/>
<dbReference type="PATRIC" id="fig|797303.5.peg.4167"/>
<geneLocation type="plasmid" evidence="1 3">
    <name>pNATPE01</name>
</geneLocation>
<proteinExistence type="predicted"/>
<evidence type="ECO:0000313" key="2">
    <source>
        <dbReference type="EMBL" id="ELY68265.1"/>
    </source>
</evidence>
<dbReference type="Proteomes" id="UP000011593">
    <property type="component" value="Unassembled WGS sequence"/>
</dbReference>
<reference evidence="3" key="1">
    <citation type="submission" date="2012-02" db="EMBL/GenBank/DDBJ databases">
        <title>Complete sequence of plasmid 1 of Natrinema pellirubrum DSM 15624.</title>
        <authorList>
            <person name="Lucas S."/>
            <person name="Han J."/>
            <person name="Lapidus A."/>
            <person name="Cheng J.-F."/>
            <person name="Goodwin L."/>
            <person name="Pitluck S."/>
            <person name="Peters L."/>
            <person name="Teshima H."/>
            <person name="Detter J.C."/>
            <person name="Han C."/>
            <person name="Tapia R."/>
            <person name="Land M."/>
            <person name="Hauser L."/>
            <person name="Kyrpides N."/>
            <person name="Ivanova N."/>
            <person name="Pagani I."/>
            <person name="Sproer C."/>
            <person name="Anderson I."/>
            <person name="Woyke T."/>
        </authorList>
    </citation>
    <scope>NUCLEOTIDE SEQUENCE [LARGE SCALE GENOMIC DNA]</scope>
    <source>
        <strain evidence="3">DSM 15624 / JCM 10476 / NCIMB 786</strain>
        <plasmid evidence="3">pNATPE01</plasmid>
    </source>
</reference>
<reference evidence="1" key="2">
    <citation type="submission" date="2012-02" db="EMBL/GenBank/DDBJ databases">
        <title>Complete sequence of plasmid 1 of Natrinema pellirubrum DSM 15624.</title>
        <authorList>
            <consortium name="US DOE Joint Genome Institute"/>
            <person name="Lucas S."/>
            <person name="Han J."/>
            <person name="Lapidus A."/>
            <person name="Cheng J.-F."/>
            <person name="Goodwin L."/>
            <person name="Pitluck S."/>
            <person name="Peters L."/>
            <person name="Teshima H."/>
            <person name="Detter J.C."/>
            <person name="Han C."/>
            <person name="Tapia R."/>
            <person name="Land M."/>
            <person name="Hauser L."/>
            <person name="Kyrpides N."/>
            <person name="Ivanova N."/>
            <person name="Pagani I."/>
            <person name="Sproer C."/>
            <person name="Anderson I."/>
            <person name="Woyke T."/>
        </authorList>
    </citation>
    <scope>NUCLEOTIDE SEQUENCE</scope>
    <source>
        <strain evidence="1">DSM 15624</strain>
        <plasmid evidence="1">pNATPE01</plasmid>
    </source>
</reference>
<dbReference type="EMBL" id="AOIE01000133">
    <property type="protein sequence ID" value="ELY68265.1"/>
    <property type="molecule type" value="Genomic_DNA"/>
</dbReference>
<keyword evidence="1" id="KW-0614">Plasmid</keyword>
<name>L0JSL1_NATP1</name>
<dbReference type="GeneID" id="14336357"/>
<keyword evidence="4" id="KW-1185">Reference proteome</keyword>
<dbReference type="EMBL" id="CP003373">
    <property type="protein sequence ID" value="AGB33647.1"/>
    <property type="molecule type" value="Genomic_DNA"/>
</dbReference>
<protein>
    <recommendedName>
        <fullName evidence="5">Nucleotidyl transferase AbiEii toxin, Type IV TA system</fullName>
    </recommendedName>
</protein>
<dbReference type="AlphaFoldDB" id="L0JSL1"/>
<evidence type="ECO:0000313" key="3">
    <source>
        <dbReference type="Proteomes" id="UP000010843"/>
    </source>
</evidence>
<dbReference type="RefSeq" id="WP_006183547.1">
    <property type="nucleotide sequence ID" value="NC_019967.1"/>
</dbReference>
<gene>
    <name evidence="1" type="ordered locus">Natpe_3891</name>
    <name evidence="2" type="ORF">C488_21097</name>
</gene>
<dbReference type="HOGENOM" id="CLU_089547_0_0_2"/>
<evidence type="ECO:0008006" key="5">
    <source>
        <dbReference type="Google" id="ProtNLM"/>
    </source>
</evidence>
<dbReference type="Proteomes" id="UP000010843">
    <property type="component" value="Plasmid pNATPE01"/>
</dbReference>
<evidence type="ECO:0000313" key="4">
    <source>
        <dbReference type="Proteomes" id="UP000011593"/>
    </source>
</evidence>
<sequence length="275" mass="30942">MSNADRSQYAKPVTSLSEGELQDVLSAAEPPVCLLGGWAVHLQVTDGFQAAHDRAYIGSRDIDLGIHIDPSWSTDELHTAPVTTTLERIENDLGYSRGRFGFYQQFHRDTHERLDDTAARDQPAHNVFRVDIDIIPDTTTLDVFQNTFGFRPPAEPLLEPVFEADAGEPLADYVDWENPPDAFIAPAELLAVMKVRAFPDRDKSHKQLKDLADLHALLWYVTDYTEIRSAVRARLTDEDITAFESMTSDDLYDRTAGLIEVDSTIVRQSIERLLV</sequence>
<dbReference type="eggNOG" id="arCOG12277">
    <property type="taxonomic scope" value="Archaea"/>
</dbReference>
<dbReference type="OrthoDB" id="203538at2157"/>
<organism evidence="1 3">
    <name type="scientific">Natrinema pellirubrum (strain DSM 15624 / CIP 106293 / JCM 10476 / NCIMB 786 / 157)</name>
    <dbReference type="NCBI Taxonomy" id="797303"/>
    <lineage>
        <taxon>Archaea</taxon>
        <taxon>Methanobacteriati</taxon>
        <taxon>Methanobacteriota</taxon>
        <taxon>Stenosarchaea group</taxon>
        <taxon>Halobacteria</taxon>
        <taxon>Halobacteriales</taxon>
        <taxon>Natrialbaceae</taxon>
        <taxon>Natrinema</taxon>
    </lineage>
</organism>
<evidence type="ECO:0000313" key="1">
    <source>
        <dbReference type="EMBL" id="AGB33647.1"/>
    </source>
</evidence>